<comment type="caution">
    <text evidence="1">The sequence shown here is derived from an EMBL/GenBank/DDBJ whole genome shotgun (WGS) entry which is preliminary data.</text>
</comment>
<organism evidence="1 2">
    <name type="scientific">Vaccinium darrowii</name>
    <dbReference type="NCBI Taxonomy" id="229202"/>
    <lineage>
        <taxon>Eukaryota</taxon>
        <taxon>Viridiplantae</taxon>
        <taxon>Streptophyta</taxon>
        <taxon>Embryophyta</taxon>
        <taxon>Tracheophyta</taxon>
        <taxon>Spermatophyta</taxon>
        <taxon>Magnoliopsida</taxon>
        <taxon>eudicotyledons</taxon>
        <taxon>Gunneridae</taxon>
        <taxon>Pentapetalae</taxon>
        <taxon>asterids</taxon>
        <taxon>Ericales</taxon>
        <taxon>Ericaceae</taxon>
        <taxon>Vaccinioideae</taxon>
        <taxon>Vaccinieae</taxon>
        <taxon>Vaccinium</taxon>
    </lineage>
</organism>
<proteinExistence type="predicted"/>
<gene>
    <name evidence="1" type="ORF">Vadar_002311</name>
</gene>
<sequence length="77" mass="8774">MGRVIRAQRKGPKGPGSVFKSHTLHRKGPARFRSPLRHAIWFKRPKWLFIAAEGMYNGQFVCCGKKANLTVGNVLRR</sequence>
<name>A0ACB7XMM8_9ERIC</name>
<keyword evidence="2" id="KW-1185">Reference proteome</keyword>
<protein>
    <submittedName>
        <fullName evidence="1">Uncharacterized protein</fullName>
    </submittedName>
</protein>
<dbReference type="EMBL" id="CM037151">
    <property type="protein sequence ID" value="KAH7842176.1"/>
    <property type="molecule type" value="Genomic_DNA"/>
</dbReference>
<reference evidence="1 2" key="1">
    <citation type="journal article" date="2021" name="Hortic Res">
        <title>High-quality reference genome and annotation aids understanding of berry development for evergreen blueberry (Vaccinium darrowii).</title>
        <authorList>
            <person name="Yu J."/>
            <person name="Hulse-Kemp A.M."/>
            <person name="Babiker E."/>
            <person name="Staton M."/>
        </authorList>
    </citation>
    <scope>NUCLEOTIDE SEQUENCE [LARGE SCALE GENOMIC DNA]</scope>
    <source>
        <strain evidence="2">cv. NJ 8807/NJ 8810</strain>
        <tissue evidence="1">Young leaf</tissue>
    </source>
</reference>
<dbReference type="Proteomes" id="UP000828048">
    <property type="component" value="Chromosome 1"/>
</dbReference>
<evidence type="ECO:0000313" key="1">
    <source>
        <dbReference type="EMBL" id="KAH7842176.1"/>
    </source>
</evidence>
<accession>A0ACB7XMM8</accession>
<evidence type="ECO:0000313" key="2">
    <source>
        <dbReference type="Proteomes" id="UP000828048"/>
    </source>
</evidence>